<keyword evidence="4" id="KW-1185">Reference proteome</keyword>
<organism evidence="4 5">
    <name type="scientific">Heterocephalus glaber</name>
    <name type="common">Naked mole rat</name>
    <dbReference type="NCBI Taxonomy" id="10181"/>
    <lineage>
        <taxon>Eukaryota</taxon>
        <taxon>Metazoa</taxon>
        <taxon>Chordata</taxon>
        <taxon>Craniata</taxon>
        <taxon>Vertebrata</taxon>
        <taxon>Euteleostomi</taxon>
        <taxon>Mammalia</taxon>
        <taxon>Eutheria</taxon>
        <taxon>Euarchontoglires</taxon>
        <taxon>Glires</taxon>
        <taxon>Rodentia</taxon>
        <taxon>Hystricomorpha</taxon>
        <taxon>Bathyergidae</taxon>
        <taxon>Heterocephalus</taxon>
    </lineage>
</organism>
<evidence type="ECO:0000313" key="5">
    <source>
        <dbReference type="RefSeq" id="XP_021096570.1"/>
    </source>
</evidence>
<dbReference type="CDD" id="cd00200">
    <property type="entry name" value="WD40"/>
    <property type="match status" value="1"/>
</dbReference>
<keyword evidence="2" id="KW-0677">Repeat</keyword>
<feature type="repeat" description="WD" evidence="3">
    <location>
        <begin position="253"/>
        <end position="292"/>
    </location>
</feature>
<sequence>MGGGGSALRVCSDHRGGINWLSLSPDGQRLLTGSEDGTARLWSTANGQCCALLQGHESYVTFCQLEDGAAFTCSADCTIRRWDLHTGQCVQVYQGHTSIVNRSAWRAGLLARQRETEARNVGSWETQILVANNQLFSSSYDRTARVWSVDKGQVSREFRGHRNCVLTLAYSAPWDAPCVEEAEARGLLVTGSTDGTAKVWQVASGCCHQTLRGHTGAVLCLVLDELGRTAFTGSTDATIRAWDILSGEQLRVFREHQGSIICLELVEQLLYSGSADRTVKCWLADAGQCVRTFPAHRRSVSALKFHAGTSKICNGEGQRSLQRPLSSSQCSQAAEMPVPGHLMPSRERCRECSGAMRLSSTACRCTAMCCTQPRTTVRCASGICVGSRPPAPGPQASAACHASSATGWPASRLCPCSPPELEDTSLSGNQRAGTRPWARAASFPKPPGIHLLPIPSPAPWSTLGAPKLLKAPGESLYAESGKGDFFTKATEPDCCLGKLSPKSSCRTQIHVFEVNSALGYVCSVNQILAPFVDRGQLCLLAETRGCHQCHRRQWLWKRPGSEELALGSLLWRFSRGLTLLGLHKSMAGPHCARHGGTHRASAAQVSCQEELQGRGQEPPQHP</sequence>
<name>A0AAX6RHF4_HETGA</name>
<dbReference type="PANTHER" id="PTHR44489:SF11">
    <property type="entry name" value="WD REPEAT DOMAIN 86"/>
    <property type="match status" value="1"/>
</dbReference>
<reference evidence="5" key="1">
    <citation type="submission" date="2025-08" db="UniProtKB">
        <authorList>
            <consortium name="RefSeq"/>
        </authorList>
    </citation>
    <scope>IDENTIFICATION</scope>
</reference>
<dbReference type="Proteomes" id="UP000694906">
    <property type="component" value="Unplaced"/>
</dbReference>
<keyword evidence="1 3" id="KW-0853">WD repeat</keyword>
<gene>
    <name evidence="5" type="primary">Wdr86</name>
</gene>
<evidence type="ECO:0000313" key="4">
    <source>
        <dbReference type="Proteomes" id="UP000694906"/>
    </source>
</evidence>
<dbReference type="SUPFAM" id="SSF50978">
    <property type="entry name" value="WD40 repeat-like"/>
    <property type="match status" value="1"/>
</dbReference>
<feature type="repeat" description="WD" evidence="3">
    <location>
        <begin position="53"/>
        <end position="92"/>
    </location>
</feature>
<dbReference type="InterPro" id="IPR015943">
    <property type="entry name" value="WD40/YVTN_repeat-like_dom_sf"/>
</dbReference>
<dbReference type="InterPro" id="IPR044715">
    <property type="entry name" value="WDR86-like"/>
</dbReference>
<accession>A0AAX6RHF4</accession>
<feature type="repeat" description="WD" evidence="3">
    <location>
        <begin position="211"/>
        <end position="252"/>
    </location>
</feature>
<dbReference type="PROSITE" id="PS50294">
    <property type="entry name" value="WD_REPEATS_REGION"/>
    <property type="match status" value="2"/>
</dbReference>
<dbReference type="Gene3D" id="2.130.10.10">
    <property type="entry name" value="YVTN repeat-like/Quinoprotein amine dehydrogenase"/>
    <property type="match status" value="2"/>
</dbReference>
<evidence type="ECO:0000256" key="1">
    <source>
        <dbReference type="ARBA" id="ARBA00022574"/>
    </source>
</evidence>
<dbReference type="SMART" id="SM00320">
    <property type="entry name" value="WD40"/>
    <property type="match status" value="6"/>
</dbReference>
<dbReference type="PRINTS" id="PR00320">
    <property type="entry name" value="GPROTEINBRPT"/>
</dbReference>
<dbReference type="GeneID" id="101702829"/>
<dbReference type="RefSeq" id="XP_021096570.1">
    <property type="nucleotide sequence ID" value="XM_021240911.1"/>
</dbReference>
<feature type="repeat" description="WD" evidence="3">
    <location>
        <begin position="11"/>
        <end position="52"/>
    </location>
</feature>
<dbReference type="InterPro" id="IPR001680">
    <property type="entry name" value="WD40_rpt"/>
</dbReference>
<protein>
    <submittedName>
        <fullName evidence="5">WD repeat-containing protein 86 isoform X1</fullName>
    </submittedName>
</protein>
<feature type="repeat" description="WD" evidence="3">
    <location>
        <begin position="187"/>
        <end position="210"/>
    </location>
</feature>
<dbReference type="InterPro" id="IPR020472">
    <property type="entry name" value="WD40_PAC1"/>
</dbReference>
<dbReference type="Pfam" id="PF00400">
    <property type="entry name" value="WD40"/>
    <property type="match status" value="5"/>
</dbReference>
<dbReference type="InterPro" id="IPR036322">
    <property type="entry name" value="WD40_repeat_dom_sf"/>
</dbReference>
<dbReference type="CTD" id="349136"/>
<dbReference type="PROSITE" id="PS50082">
    <property type="entry name" value="WD_REPEATS_2"/>
    <property type="match status" value="5"/>
</dbReference>
<proteinExistence type="predicted"/>
<dbReference type="InterPro" id="IPR019775">
    <property type="entry name" value="WD40_repeat_CS"/>
</dbReference>
<dbReference type="PANTHER" id="PTHR44489">
    <property type="match status" value="1"/>
</dbReference>
<dbReference type="AlphaFoldDB" id="A0AAX6RHF4"/>
<dbReference type="PROSITE" id="PS00678">
    <property type="entry name" value="WD_REPEATS_1"/>
    <property type="match status" value="1"/>
</dbReference>
<evidence type="ECO:0000256" key="3">
    <source>
        <dbReference type="PROSITE-ProRule" id="PRU00221"/>
    </source>
</evidence>
<evidence type="ECO:0000256" key="2">
    <source>
        <dbReference type="ARBA" id="ARBA00022737"/>
    </source>
</evidence>